<evidence type="ECO:0000256" key="8">
    <source>
        <dbReference type="SAM" id="Phobius"/>
    </source>
</evidence>
<evidence type="ECO:0000259" key="9">
    <source>
        <dbReference type="PROSITE" id="PS50928"/>
    </source>
</evidence>
<comment type="caution">
    <text evidence="10">The sequence shown here is derived from an EMBL/GenBank/DDBJ whole genome shotgun (WGS) entry which is preliminary data.</text>
</comment>
<dbReference type="EMBL" id="VSSQ01007312">
    <property type="protein sequence ID" value="MPM35519.1"/>
    <property type="molecule type" value="Genomic_DNA"/>
</dbReference>
<dbReference type="Pfam" id="PF00528">
    <property type="entry name" value="BPD_transp_1"/>
    <property type="match status" value="1"/>
</dbReference>
<dbReference type="PROSITE" id="PS50928">
    <property type="entry name" value="ABC_TM1"/>
    <property type="match status" value="1"/>
</dbReference>
<evidence type="ECO:0000313" key="10">
    <source>
        <dbReference type="EMBL" id="MPM35519.1"/>
    </source>
</evidence>
<protein>
    <recommendedName>
        <fullName evidence="9">ABC transmembrane type-1 domain-containing protein</fullName>
    </recommendedName>
</protein>
<evidence type="ECO:0000256" key="6">
    <source>
        <dbReference type="ARBA" id="ARBA00022989"/>
    </source>
</evidence>
<dbReference type="CDD" id="cd06261">
    <property type="entry name" value="TM_PBP2"/>
    <property type="match status" value="1"/>
</dbReference>
<reference evidence="10" key="1">
    <citation type="submission" date="2019-08" db="EMBL/GenBank/DDBJ databases">
        <authorList>
            <person name="Kucharzyk K."/>
            <person name="Murdoch R.W."/>
            <person name="Higgins S."/>
            <person name="Loffler F."/>
        </authorList>
    </citation>
    <scope>NUCLEOTIDE SEQUENCE</scope>
</reference>
<name>A0A644Z4M6_9ZZZZ</name>
<evidence type="ECO:0000256" key="2">
    <source>
        <dbReference type="ARBA" id="ARBA00022448"/>
    </source>
</evidence>
<evidence type="ECO:0000256" key="7">
    <source>
        <dbReference type="ARBA" id="ARBA00023136"/>
    </source>
</evidence>
<evidence type="ECO:0000256" key="1">
    <source>
        <dbReference type="ARBA" id="ARBA00004429"/>
    </source>
</evidence>
<dbReference type="SUPFAM" id="SSF161098">
    <property type="entry name" value="MetI-like"/>
    <property type="match status" value="1"/>
</dbReference>
<dbReference type="Gene3D" id="1.10.3720.10">
    <property type="entry name" value="MetI-like"/>
    <property type="match status" value="1"/>
</dbReference>
<accession>A0A644Z4M6</accession>
<comment type="subcellular location">
    <subcellularLocation>
        <location evidence="1">Cell inner membrane</location>
        <topology evidence="1">Multi-pass membrane protein</topology>
    </subcellularLocation>
</comment>
<keyword evidence="6 8" id="KW-1133">Transmembrane helix</keyword>
<gene>
    <name evidence="10" type="ORF">SDC9_82112</name>
</gene>
<feature type="transmembrane region" description="Helical" evidence="8">
    <location>
        <begin position="21"/>
        <end position="41"/>
    </location>
</feature>
<dbReference type="InterPro" id="IPR035906">
    <property type="entry name" value="MetI-like_sf"/>
</dbReference>
<evidence type="ECO:0000256" key="4">
    <source>
        <dbReference type="ARBA" id="ARBA00022519"/>
    </source>
</evidence>
<feature type="domain" description="ABC transmembrane type-1" evidence="9">
    <location>
        <begin position="1"/>
        <end position="145"/>
    </location>
</feature>
<evidence type="ECO:0000256" key="3">
    <source>
        <dbReference type="ARBA" id="ARBA00022475"/>
    </source>
</evidence>
<keyword evidence="5 8" id="KW-0812">Transmembrane</keyword>
<dbReference type="PANTHER" id="PTHR43357">
    <property type="entry name" value="INNER MEMBRANE ABC TRANSPORTER PERMEASE PROTEIN YDCV"/>
    <property type="match status" value="1"/>
</dbReference>
<dbReference type="InterPro" id="IPR000515">
    <property type="entry name" value="MetI-like"/>
</dbReference>
<sequence length="156" mass="17315">MFIPSISFAFVLMRMTASIRMFTPFTKILIGHLVIILPYIIRNTISVLVNYNWTVEDAAASLGANPSQVFFKITLPLIKPGIISGAMLAFLYSFDEAVISSFLTSAKFMTLPVQIINYMEFTFDPTVAAISTILMAISFVIMLLINKFVGLDSVIN</sequence>
<organism evidence="10">
    <name type="scientific">bioreactor metagenome</name>
    <dbReference type="NCBI Taxonomy" id="1076179"/>
    <lineage>
        <taxon>unclassified sequences</taxon>
        <taxon>metagenomes</taxon>
        <taxon>ecological metagenomes</taxon>
    </lineage>
</organism>
<dbReference type="PANTHER" id="PTHR43357:SF4">
    <property type="entry name" value="INNER MEMBRANE ABC TRANSPORTER PERMEASE PROTEIN YDCV"/>
    <property type="match status" value="1"/>
</dbReference>
<dbReference type="GO" id="GO:0055085">
    <property type="term" value="P:transmembrane transport"/>
    <property type="evidence" value="ECO:0007669"/>
    <property type="project" value="InterPro"/>
</dbReference>
<dbReference type="AlphaFoldDB" id="A0A644Z4M6"/>
<keyword evidence="4" id="KW-0997">Cell inner membrane</keyword>
<feature type="transmembrane region" description="Helical" evidence="8">
    <location>
        <begin position="127"/>
        <end position="145"/>
    </location>
</feature>
<evidence type="ECO:0000256" key="5">
    <source>
        <dbReference type="ARBA" id="ARBA00022692"/>
    </source>
</evidence>
<proteinExistence type="predicted"/>
<dbReference type="GO" id="GO:0005886">
    <property type="term" value="C:plasma membrane"/>
    <property type="evidence" value="ECO:0007669"/>
    <property type="project" value="UniProtKB-SubCell"/>
</dbReference>
<keyword evidence="2" id="KW-0813">Transport</keyword>
<keyword evidence="7 8" id="KW-0472">Membrane</keyword>
<keyword evidence="3" id="KW-1003">Cell membrane</keyword>